<organism evidence="6 7">
    <name type="scientific">Apiospora aurea</name>
    <dbReference type="NCBI Taxonomy" id="335848"/>
    <lineage>
        <taxon>Eukaryota</taxon>
        <taxon>Fungi</taxon>
        <taxon>Dikarya</taxon>
        <taxon>Ascomycota</taxon>
        <taxon>Pezizomycotina</taxon>
        <taxon>Sordariomycetes</taxon>
        <taxon>Xylariomycetidae</taxon>
        <taxon>Amphisphaeriales</taxon>
        <taxon>Apiosporaceae</taxon>
        <taxon>Apiospora</taxon>
    </lineage>
</organism>
<dbReference type="RefSeq" id="XP_066698999.1">
    <property type="nucleotide sequence ID" value="XM_066842887.1"/>
</dbReference>
<name>A0ABR1QAE5_9PEZI</name>
<keyword evidence="7" id="KW-1185">Reference proteome</keyword>
<evidence type="ECO:0000256" key="3">
    <source>
        <dbReference type="ARBA" id="ARBA00049194"/>
    </source>
</evidence>
<dbReference type="SUPFAM" id="SSF53720">
    <property type="entry name" value="ALDH-like"/>
    <property type="match status" value="1"/>
</dbReference>
<feature type="domain" description="Aldehyde dehydrogenase" evidence="5">
    <location>
        <begin position="139"/>
        <end position="231"/>
    </location>
</feature>
<evidence type="ECO:0000313" key="7">
    <source>
        <dbReference type="Proteomes" id="UP001391051"/>
    </source>
</evidence>
<dbReference type="PANTHER" id="PTHR11699">
    <property type="entry name" value="ALDEHYDE DEHYDROGENASE-RELATED"/>
    <property type="match status" value="1"/>
</dbReference>
<feature type="region of interest" description="Disordered" evidence="4">
    <location>
        <begin position="233"/>
        <end position="256"/>
    </location>
</feature>
<dbReference type="Pfam" id="PF00171">
    <property type="entry name" value="Aldedh"/>
    <property type="match status" value="2"/>
</dbReference>
<dbReference type="Gene3D" id="3.40.605.10">
    <property type="entry name" value="Aldehyde Dehydrogenase, Chain A, domain 1"/>
    <property type="match status" value="1"/>
</dbReference>
<dbReference type="EMBL" id="JAQQWE010000005">
    <property type="protein sequence ID" value="KAK7950937.1"/>
    <property type="molecule type" value="Genomic_DNA"/>
</dbReference>
<dbReference type="GeneID" id="92075949"/>
<comment type="similarity">
    <text evidence="1">Belongs to the aldehyde dehydrogenase family.</text>
</comment>
<dbReference type="EC" id="1.2.1.3" evidence="2"/>
<reference evidence="6 7" key="1">
    <citation type="submission" date="2023-01" db="EMBL/GenBank/DDBJ databases">
        <title>Analysis of 21 Apiospora genomes using comparative genomics revels a genus with tremendous synthesis potential of carbohydrate active enzymes and secondary metabolites.</title>
        <authorList>
            <person name="Sorensen T."/>
        </authorList>
    </citation>
    <scope>NUCLEOTIDE SEQUENCE [LARGE SCALE GENOMIC DNA]</scope>
    <source>
        <strain evidence="6 7">CBS 24483</strain>
    </source>
</reference>
<evidence type="ECO:0000256" key="2">
    <source>
        <dbReference type="ARBA" id="ARBA00024226"/>
    </source>
</evidence>
<evidence type="ECO:0000259" key="5">
    <source>
        <dbReference type="Pfam" id="PF00171"/>
    </source>
</evidence>
<dbReference type="Gene3D" id="3.40.309.10">
    <property type="entry name" value="Aldehyde Dehydrogenase, Chain A, domain 2"/>
    <property type="match status" value="1"/>
</dbReference>
<feature type="domain" description="Aldehyde dehydrogenase" evidence="5">
    <location>
        <begin position="39"/>
        <end position="138"/>
    </location>
</feature>
<sequence length="256" mass="27498">MSLQARGRRAQGALGPGPDGLPLLRLAPGDTLFPCRTRSGVEAQAETLAAIGPINTSKAYRATLEGDVVNAIDIVRLYAGYADKLFGQVEPVGVCRLIVSWNFPLNTDVTKLAPALCCGTAVVLKPPEPTPLSVLYLAGGKSPLVVFADADLDLAAQWAHMGFTYNQGDLDAATTRILVQDGLYDRFLEALVETTRNYPVGQPFDEETYLGPLVGKDHYDRMLGYISLGKEAPRRGSQRASSSGRPSSSMWSPRCA</sequence>
<comment type="catalytic activity">
    <reaction evidence="3">
        <text>an aldehyde + NAD(+) + H2O = a carboxylate + NADH + 2 H(+)</text>
        <dbReference type="Rhea" id="RHEA:16185"/>
        <dbReference type="ChEBI" id="CHEBI:15377"/>
        <dbReference type="ChEBI" id="CHEBI:15378"/>
        <dbReference type="ChEBI" id="CHEBI:17478"/>
        <dbReference type="ChEBI" id="CHEBI:29067"/>
        <dbReference type="ChEBI" id="CHEBI:57540"/>
        <dbReference type="ChEBI" id="CHEBI:57945"/>
        <dbReference type="EC" id="1.2.1.3"/>
    </reaction>
</comment>
<proteinExistence type="inferred from homology"/>
<dbReference type="InterPro" id="IPR016163">
    <property type="entry name" value="Ald_DH_C"/>
</dbReference>
<evidence type="ECO:0000256" key="1">
    <source>
        <dbReference type="ARBA" id="ARBA00009986"/>
    </source>
</evidence>
<accession>A0ABR1QAE5</accession>
<dbReference type="InterPro" id="IPR015590">
    <property type="entry name" value="Aldehyde_DH_dom"/>
</dbReference>
<gene>
    <name evidence="6" type="ORF">PG986_006665</name>
</gene>
<dbReference type="InterPro" id="IPR016162">
    <property type="entry name" value="Ald_DH_N"/>
</dbReference>
<protein>
    <recommendedName>
        <fullName evidence="2">aldehyde dehydrogenase (NAD(+))</fullName>
        <ecNumber evidence="2">1.2.1.3</ecNumber>
    </recommendedName>
</protein>
<evidence type="ECO:0000313" key="6">
    <source>
        <dbReference type="EMBL" id="KAK7950937.1"/>
    </source>
</evidence>
<dbReference type="InterPro" id="IPR016161">
    <property type="entry name" value="Ald_DH/histidinol_DH"/>
</dbReference>
<comment type="caution">
    <text evidence="6">The sequence shown here is derived from an EMBL/GenBank/DDBJ whole genome shotgun (WGS) entry which is preliminary data.</text>
</comment>
<feature type="compositionally biased region" description="Low complexity" evidence="4">
    <location>
        <begin position="238"/>
        <end position="256"/>
    </location>
</feature>
<dbReference type="Proteomes" id="UP001391051">
    <property type="component" value="Unassembled WGS sequence"/>
</dbReference>
<evidence type="ECO:0000256" key="4">
    <source>
        <dbReference type="SAM" id="MobiDB-lite"/>
    </source>
</evidence>